<feature type="transmembrane region" description="Helical" evidence="11">
    <location>
        <begin position="6"/>
        <end position="25"/>
    </location>
</feature>
<evidence type="ECO:0000256" key="8">
    <source>
        <dbReference type="ARBA" id="ARBA00022989"/>
    </source>
</evidence>
<keyword evidence="4" id="KW-0645">Protease</keyword>
<dbReference type="InterPro" id="IPR008915">
    <property type="entry name" value="Peptidase_M50"/>
</dbReference>
<dbReference type="Gene3D" id="2.30.42.10">
    <property type="match status" value="1"/>
</dbReference>
<evidence type="ECO:0000313" key="14">
    <source>
        <dbReference type="EMBL" id="MBD7910448.1"/>
    </source>
</evidence>
<dbReference type="InterPro" id="IPR041489">
    <property type="entry name" value="PDZ_6"/>
</dbReference>
<feature type="domain" description="PDZ" evidence="13">
    <location>
        <begin position="132"/>
        <end position="165"/>
    </location>
</feature>
<dbReference type="InterPro" id="IPR036034">
    <property type="entry name" value="PDZ_sf"/>
</dbReference>
<dbReference type="EMBL" id="JACSRA010000004">
    <property type="protein sequence ID" value="MBD7910448.1"/>
    <property type="molecule type" value="Genomic_DNA"/>
</dbReference>
<keyword evidence="11" id="KW-0479">Metal-binding</keyword>
<evidence type="ECO:0000259" key="13">
    <source>
        <dbReference type="Pfam" id="PF17820"/>
    </source>
</evidence>
<organism evidence="14 15">
    <name type="scientific">Clostridium cibarium</name>
    <dbReference type="NCBI Taxonomy" id="2762247"/>
    <lineage>
        <taxon>Bacteria</taxon>
        <taxon>Bacillati</taxon>
        <taxon>Bacillota</taxon>
        <taxon>Clostridia</taxon>
        <taxon>Eubacteriales</taxon>
        <taxon>Clostridiaceae</taxon>
        <taxon>Clostridium</taxon>
    </lineage>
</organism>
<comment type="subcellular location">
    <subcellularLocation>
        <location evidence="2">Membrane</location>
        <topology evidence="2">Multi-pass membrane protein</topology>
    </subcellularLocation>
</comment>
<gene>
    <name evidence="14" type="primary">rseP</name>
    <name evidence="14" type="ORF">H9661_03655</name>
</gene>
<evidence type="ECO:0000256" key="5">
    <source>
        <dbReference type="ARBA" id="ARBA00022692"/>
    </source>
</evidence>
<protein>
    <recommendedName>
        <fullName evidence="11">Zinc metalloprotease</fullName>
        <ecNumber evidence="11">3.4.24.-</ecNumber>
    </recommendedName>
</protein>
<dbReference type="Pfam" id="PF02163">
    <property type="entry name" value="Peptidase_M50"/>
    <property type="match status" value="1"/>
</dbReference>
<evidence type="ECO:0000256" key="1">
    <source>
        <dbReference type="ARBA" id="ARBA00001947"/>
    </source>
</evidence>
<keyword evidence="9 11" id="KW-0482">Metalloprotease</keyword>
<evidence type="ECO:0000256" key="9">
    <source>
        <dbReference type="ARBA" id="ARBA00023049"/>
    </source>
</evidence>
<feature type="transmembrane region" description="Helical" evidence="11">
    <location>
        <begin position="347"/>
        <end position="368"/>
    </location>
</feature>
<comment type="caution">
    <text evidence="14">The sequence shown here is derived from an EMBL/GenBank/DDBJ whole genome shotgun (WGS) entry which is preliminary data.</text>
</comment>
<keyword evidence="10 11" id="KW-0472">Membrane</keyword>
<keyword evidence="5 11" id="KW-0812">Transmembrane</keyword>
<proteinExistence type="inferred from homology"/>
<evidence type="ECO:0000256" key="2">
    <source>
        <dbReference type="ARBA" id="ARBA00004141"/>
    </source>
</evidence>
<comment type="cofactor">
    <cofactor evidence="1 11">
        <name>Zn(2+)</name>
        <dbReference type="ChEBI" id="CHEBI:29105"/>
    </cofactor>
</comment>
<name>A0ABR8PQL7_9CLOT</name>
<keyword evidence="7 11" id="KW-0862">Zinc</keyword>
<keyword evidence="15" id="KW-1185">Reference proteome</keyword>
<evidence type="ECO:0000313" key="15">
    <source>
        <dbReference type="Proteomes" id="UP000627781"/>
    </source>
</evidence>
<evidence type="ECO:0000256" key="11">
    <source>
        <dbReference type="RuleBase" id="RU362031"/>
    </source>
</evidence>
<dbReference type="CDD" id="cd06163">
    <property type="entry name" value="S2P-M50_PDZ_RseP-like"/>
    <property type="match status" value="1"/>
</dbReference>
<dbReference type="EC" id="3.4.24.-" evidence="11"/>
<accession>A0ABR8PQL7</accession>
<dbReference type="InterPro" id="IPR004387">
    <property type="entry name" value="Pept_M50_Zn"/>
</dbReference>
<reference evidence="14 15" key="1">
    <citation type="submission" date="2020-08" db="EMBL/GenBank/DDBJ databases">
        <title>A Genomic Blueprint of the Chicken Gut Microbiome.</title>
        <authorList>
            <person name="Gilroy R."/>
            <person name="Ravi A."/>
            <person name="Getino M."/>
            <person name="Pursley I."/>
            <person name="Horton D.L."/>
            <person name="Alikhan N.-F."/>
            <person name="Baker D."/>
            <person name="Gharbi K."/>
            <person name="Hall N."/>
            <person name="Watson M."/>
            <person name="Adriaenssens E.M."/>
            <person name="Foster-Nyarko E."/>
            <person name="Jarju S."/>
            <person name="Secka A."/>
            <person name="Antonio M."/>
            <person name="Oren A."/>
            <person name="Chaudhuri R."/>
            <person name="La Ragione R.M."/>
            <person name="Hildebrand F."/>
            <person name="Pallen M.J."/>
        </authorList>
    </citation>
    <scope>NUCLEOTIDE SEQUENCE [LARGE SCALE GENOMIC DNA]</scope>
    <source>
        <strain evidence="14 15">Sa3CVN1</strain>
    </source>
</reference>
<evidence type="ECO:0000256" key="10">
    <source>
        <dbReference type="ARBA" id="ARBA00023136"/>
    </source>
</evidence>
<dbReference type="PANTHER" id="PTHR42837">
    <property type="entry name" value="REGULATOR OF SIGMA-E PROTEASE RSEP"/>
    <property type="match status" value="1"/>
</dbReference>
<keyword evidence="8 11" id="KW-1133">Transmembrane helix</keyword>
<evidence type="ECO:0000256" key="7">
    <source>
        <dbReference type="ARBA" id="ARBA00022833"/>
    </source>
</evidence>
<dbReference type="RefSeq" id="WP_191767741.1">
    <property type="nucleotide sequence ID" value="NZ_JACSRA010000004.1"/>
</dbReference>
<keyword evidence="6 11" id="KW-0378">Hydrolase</keyword>
<evidence type="ECO:0000256" key="6">
    <source>
        <dbReference type="ARBA" id="ARBA00022801"/>
    </source>
</evidence>
<evidence type="ECO:0000259" key="12">
    <source>
        <dbReference type="Pfam" id="PF02163"/>
    </source>
</evidence>
<sequence>MNYILAVLGLGAIIIVHELGHFIMAKINGVKVFEFSIGFGPKIISHKGKETEYSISLLPVGGYVQMYGMTEDEEDDGEGKIEEDVERKFISKKPLQRLSIIIAGPLMNIVLAIFLFGTIYSNFGYAETSLGQISENSAAMEAGIQSGDKVTKINGSNIYTADDISIDLAQSQSEALKGIVENNDYKGDDNKLSIDKIPDGIKGSPVTLQYERNGSLMETILTPKFDKEKLQFFIGVGFNIVENPNLTQIIKHSFNETRSLITQNYKAIVKLASGKGNFKTDIGGPVSIVQVASGAAEAGVWALVRLVAIMSIGVGIFNLLPLPVLDGGNSILILIELITRRKVPTKVVNVLNTVGVVFLFGLMLVVTVKDILFPIK</sequence>
<dbReference type="GO" id="GO:0008237">
    <property type="term" value="F:metallopeptidase activity"/>
    <property type="evidence" value="ECO:0007669"/>
    <property type="project" value="UniProtKB-KW"/>
</dbReference>
<evidence type="ECO:0000256" key="4">
    <source>
        <dbReference type="ARBA" id="ARBA00022670"/>
    </source>
</evidence>
<dbReference type="Pfam" id="PF17820">
    <property type="entry name" value="PDZ_6"/>
    <property type="match status" value="1"/>
</dbReference>
<comment type="similarity">
    <text evidence="3 11">Belongs to the peptidase M50B family.</text>
</comment>
<feature type="transmembrane region" description="Helical" evidence="11">
    <location>
        <begin position="98"/>
        <end position="120"/>
    </location>
</feature>
<dbReference type="PANTHER" id="PTHR42837:SF2">
    <property type="entry name" value="MEMBRANE METALLOPROTEASE ARASP2, CHLOROPLASTIC-RELATED"/>
    <property type="match status" value="1"/>
</dbReference>
<evidence type="ECO:0000256" key="3">
    <source>
        <dbReference type="ARBA" id="ARBA00007931"/>
    </source>
</evidence>
<feature type="domain" description="Peptidase M50" evidence="12">
    <location>
        <begin position="6"/>
        <end position="361"/>
    </location>
</feature>
<dbReference type="SUPFAM" id="SSF50156">
    <property type="entry name" value="PDZ domain-like"/>
    <property type="match status" value="1"/>
</dbReference>
<dbReference type="NCBIfam" id="TIGR00054">
    <property type="entry name" value="RIP metalloprotease RseP"/>
    <property type="match status" value="1"/>
</dbReference>
<dbReference type="Proteomes" id="UP000627781">
    <property type="component" value="Unassembled WGS sequence"/>
</dbReference>